<reference evidence="1 2" key="1">
    <citation type="journal article" date="2021" name="Sci. Rep.">
        <title>The genome of the diatom Chaetoceros tenuissimus carries an ancient integrated fragment of an extant virus.</title>
        <authorList>
            <person name="Hongo Y."/>
            <person name="Kimura K."/>
            <person name="Takaki Y."/>
            <person name="Yoshida Y."/>
            <person name="Baba S."/>
            <person name="Kobayashi G."/>
            <person name="Nagasaki K."/>
            <person name="Hano T."/>
            <person name="Tomaru Y."/>
        </authorList>
    </citation>
    <scope>NUCLEOTIDE SEQUENCE [LARGE SCALE GENOMIC DNA]</scope>
    <source>
        <strain evidence="1 2">NIES-3715</strain>
    </source>
</reference>
<keyword evidence="2" id="KW-1185">Reference proteome</keyword>
<proteinExistence type="predicted"/>
<gene>
    <name evidence="1" type="ORF">CTEN210_03016</name>
</gene>
<comment type="caution">
    <text evidence="1">The sequence shown here is derived from an EMBL/GenBank/DDBJ whole genome shotgun (WGS) entry which is preliminary data.</text>
</comment>
<dbReference type="Gene3D" id="3.40.30.10">
    <property type="entry name" value="Glutaredoxin"/>
    <property type="match status" value="1"/>
</dbReference>
<evidence type="ECO:0000313" key="2">
    <source>
        <dbReference type="Proteomes" id="UP001054902"/>
    </source>
</evidence>
<organism evidence="1 2">
    <name type="scientific">Chaetoceros tenuissimus</name>
    <dbReference type="NCBI Taxonomy" id="426638"/>
    <lineage>
        <taxon>Eukaryota</taxon>
        <taxon>Sar</taxon>
        <taxon>Stramenopiles</taxon>
        <taxon>Ochrophyta</taxon>
        <taxon>Bacillariophyta</taxon>
        <taxon>Coscinodiscophyceae</taxon>
        <taxon>Chaetocerotophycidae</taxon>
        <taxon>Chaetocerotales</taxon>
        <taxon>Chaetocerotaceae</taxon>
        <taxon>Chaetoceros</taxon>
    </lineage>
</organism>
<dbReference type="EMBL" id="BLLK01000022">
    <property type="protein sequence ID" value="GFH46542.1"/>
    <property type="molecule type" value="Genomic_DNA"/>
</dbReference>
<dbReference type="Proteomes" id="UP001054902">
    <property type="component" value="Unassembled WGS sequence"/>
</dbReference>
<sequence length="70" mass="7803">MLQTFLMSQPFASDIQMTAQMDSSITGNFEVTIVELNNKLIHSKRRGMGLMTDSSMNAIAVHIEDALEEL</sequence>
<evidence type="ECO:0000313" key="1">
    <source>
        <dbReference type="EMBL" id="GFH46542.1"/>
    </source>
</evidence>
<accession>A0AAD3CI43</accession>
<dbReference type="AlphaFoldDB" id="A0AAD3CI43"/>
<protein>
    <submittedName>
        <fullName evidence="1">Uncharacterized protein</fullName>
    </submittedName>
</protein>
<name>A0AAD3CI43_9STRA</name>